<dbReference type="GO" id="GO:0005886">
    <property type="term" value="C:plasma membrane"/>
    <property type="evidence" value="ECO:0007669"/>
    <property type="project" value="UniProtKB-SubCell"/>
</dbReference>
<feature type="transmembrane region" description="Helical" evidence="11">
    <location>
        <begin position="23"/>
        <end position="49"/>
    </location>
</feature>
<dbReference type="InterPro" id="IPR020510">
    <property type="entry name" value="IcaD"/>
</dbReference>
<comment type="similarity">
    <text evidence="2">Belongs to the IcaD family.</text>
</comment>
<evidence type="ECO:0000313" key="13">
    <source>
        <dbReference type="Proteomes" id="UP000294802"/>
    </source>
</evidence>
<reference evidence="12 13" key="1">
    <citation type="submission" date="2019-01" db="EMBL/GenBank/DDBJ databases">
        <title>Draft genome sequences of the type strains of six Macrococcus species.</title>
        <authorList>
            <person name="Mazhar S."/>
            <person name="Altermann E."/>
            <person name="Hill C."/>
            <person name="Mcauliffe O."/>
        </authorList>
    </citation>
    <scope>NUCLEOTIDE SEQUENCE [LARGE SCALE GENOMIC DNA]</scope>
    <source>
        <strain evidence="12 13">CCM4815</strain>
    </source>
</reference>
<evidence type="ECO:0000256" key="3">
    <source>
        <dbReference type="ARBA" id="ARBA00014524"/>
    </source>
</evidence>
<comment type="function">
    <text evidence="8">Necessary for the synthesis of poly-beta-1,6-N-acetyl-D-glucosamine (PNAG, also referred to as PIA), a biofilm adhesin polysaccharide. Is required for full IcaA N-acetylglucosaminyltransferase activity.</text>
</comment>
<evidence type="ECO:0000256" key="2">
    <source>
        <dbReference type="ARBA" id="ARBA00006797"/>
    </source>
</evidence>
<evidence type="ECO:0000256" key="4">
    <source>
        <dbReference type="ARBA" id="ARBA00022475"/>
    </source>
</evidence>
<keyword evidence="4" id="KW-1003">Cell membrane</keyword>
<proteinExistence type="inferred from homology"/>
<evidence type="ECO:0000256" key="9">
    <source>
        <dbReference type="ARBA" id="ARBA00030130"/>
    </source>
</evidence>
<evidence type="ECO:0000256" key="1">
    <source>
        <dbReference type="ARBA" id="ARBA00004651"/>
    </source>
</evidence>
<protein>
    <recommendedName>
        <fullName evidence="3">Poly-beta-1,6-N-acetyl-D-glucosamine synthesis protein IcaD</fullName>
    </recommendedName>
    <alternativeName>
        <fullName evidence="9">Biofilm polysaccharide intercellular adhesin synthesis protein IcaD</fullName>
    </alternativeName>
    <alternativeName>
        <fullName evidence="10">Intercellular adhesion protein D</fullName>
    </alternativeName>
</protein>
<dbReference type="OrthoDB" id="2418538at2"/>
<sequence>MVKSGQREYPVVKSKLNILRETILFICSLILWAYCMIVFVIFGAALLGIETHLMQLIRTILNVERSELQNLFKMLFSGLCIITAYMLFAYTYHSVKRRGKSVENH</sequence>
<dbReference type="Proteomes" id="UP000294802">
    <property type="component" value="Unassembled WGS sequence"/>
</dbReference>
<keyword evidence="5 11" id="KW-0812">Transmembrane</keyword>
<feature type="transmembrane region" description="Helical" evidence="11">
    <location>
        <begin position="71"/>
        <end position="92"/>
    </location>
</feature>
<evidence type="ECO:0000313" key="12">
    <source>
        <dbReference type="EMBL" id="TDM12130.1"/>
    </source>
</evidence>
<keyword evidence="13" id="KW-1185">Reference proteome</keyword>
<dbReference type="AlphaFoldDB" id="A0A4V3BF06"/>
<name>A0A4V3BF06_9STAP</name>
<dbReference type="RefSeq" id="WP_133443553.1">
    <property type="nucleotide sequence ID" value="NZ_SCWB01000006.1"/>
</dbReference>
<dbReference type="EMBL" id="SCWB01000006">
    <property type="protein sequence ID" value="TDM12130.1"/>
    <property type="molecule type" value="Genomic_DNA"/>
</dbReference>
<dbReference type="NCBIfam" id="TIGR03932">
    <property type="entry name" value="PIA_icaD"/>
    <property type="match status" value="1"/>
</dbReference>
<evidence type="ECO:0000256" key="11">
    <source>
        <dbReference type="SAM" id="Phobius"/>
    </source>
</evidence>
<comment type="caution">
    <text evidence="12">The sequence shown here is derived from an EMBL/GenBank/DDBJ whole genome shotgun (WGS) entry which is preliminary data.</text>
</comment>
<evidence type="ECO:0000256" key="5">
    <source>
        <dbReference type="ARBA" id="ARBA00022692"/>
    </source>
</evidence>
<organism evidence="12 13">
    <name type="scientific">Macrococcus lamae</name>
    <dbReference type="NCBI Taxonomy" id="198484"/>
    <lineage>
        <taxon>Bacteria</taxon>
        <taxon>Bacillati</taxon>
        <taxon>Bacillota</taxon>
        <taxon>Bacilli</taxon>
        <taxon>Bacillales</taxon>
        <taxon>Staphylococcaceae</taxon>
        <taxon>Macrococcus</taxon>
    </lineage>
</organism>
<comment type="subcellular location">
    <subcellularLocation>
        <location evidence="1">Cell membrane</location>
        <topology evidence="1">Multi-pass membrane protein</topology>
    </subcellularLocation>
</comment>
<evidence type="ECO:0000256" key="8">
    <source>
        <dbReference type="ARBA" id="ARBA00025422"/>
    </source>
</evidence>
<accession>A0A4V3BF06</accession>
<keyword evidence="6 11" id="KW-1133">Transmembrane helix</keyword>
<keyword evidence="7 11" id="KW-0472">Membrane</keyword>
<gene>
    <name evidence="12" type="primary">icaD</name>
    <name evidence="12" type="ORF">ERX29_04760</name>
</gene>
<evidence type="ECO:0000256" key="10">
    <source>
        <dbReference type="ARBA" id="ARBA00030190"/>
    </source>
</evidence>
<evidence type="ECO:0000256" key="7">
    <source>
        <dbReference type="ARBA" id="ARBA00023136"/>
    </source>
</evidence>
<evidence type="ECO:0000256" key="6">
    <source>
        <dbReference type="ARBA" id="ARBA00022989"/>
    </source>
</evidence>